<dbReference type="AlphaFoldDB" id="A0A1G2CG66"/>
<organism evidence="1 2">
    <name type="scientific">Candidatus Liptonbacteria bacterium RIFCSPLOWO2_01_FULL_52_25</name>
    <dbReference type="NCBI Taxonomy" id="1798650"/>
    <lineage>
        <taxon>Bacteria</taxon>
        <taxon>Candidatus Liptoniibacteriota</taxon>
    </lineage>
</organism>
<proteinExistence type="predicted"/>
<accession>A0A1G2CG66</accession>
<sequence length="118" mass="13695">MLVLKYAPVYMSWHPEPRRVAMFEGQVVEVVELAVPLPVEHPETHVVVQYDTAEPPYRTYWSMLVLKYAPVYISWHPEPRSVAMFEGHVVEEVVEVDEELVLHPDTHAELHELTVEPP</sequence>
<reference evidence="1 2" key="1">
    <citation type="journal article" date="2016" name="Nat. Commun.">
        <title>Thousands of microbial genomes shed light on interconnected biogeochemical processes in an aquifer system.</title>
        <authorList>
            <person name="Anantharaman K."/>
            <person name="Brown C.T."/>
            <person name="Hug L.A."/>
            <person name="Sharon I."/>
            <person name="Castelle C.J."/>
            <person name="Probst A.J."/>
            <person name="Thomas B.C."/>
            <person name="Singh A."/>
            <person name="Wilkins M.J."/>
            <person name="Karaoz U."/>
            <person name="Brodie E.L."/>
            <person name="Williams K.H."/>
            <person name="Hubbard S.S."/>
            <person name="Banfield J.F."/>
        </authorList>
    </citation>
    <scope>NUCLEOTIDE SEQUENCE [LARGE SCALE GENOMIC DNA]</scope>
</reference>
<dbReference type="EMBL" id="MHLA01000001">
    <property type="protein sequence ID" value="OGZ00389.1"/>
    <property type="molecule type" value="Genomic_DNA"/>
</dbReference>
<name>A0A1G2CG66_9BACT</name>
<evidence type="ECO:0000313" key="1">
    <source>
        <dbReference type="EMBL" id="OGZ00389.1"/>
    </source>
</evidence>
<gene>
    <name evidence="1" type="ORF">A2945_03520</name>
</gene>
<protein>
    <submittedName>
        <fullName evidence="1">Uncharacterized protein</fullName>
    </submittedName>
</protein>
<evidence type="ECO:0000313" key="2">
    <source>
        <dbReference type="Proteomes" id="UP000178880"/>
    </source>
</evidence>
<dbReference type="Proteomes" id="UP000178880">
    <property type="component" value="Unassembled WGS sequence"/>
</dbReference>
<comment type="caution">
    <text evidence="1">The sequence shown here is derived from an EMBL/GenBank/DDBJ whole genome shotgun (WGS) entry which is preliminary data.</text>
</comment>